<evidence type="ECO:0000313" key="2">
    <source>
        <dbReference type="EMBL" id="CAF1175237.1"/>
    </source>
</evidence>
<dbReference type="Proteomes" id="UP000682733">
    <property type="component" value="Unassembled WGS sequence"/>
</dbReference>
<name>A0A814EDZ4_9BILA</name>
<accession>A0A814EDZ4</accession>
<dbReference type="AlphaFoldDB" id="A0A814EDZ4"/>
<dbReference type="EMBL" id="CAJOBA010034493">
    <property type="protein sequence ID" value="CAF3986456.1"/>
    <property type="molecule type" value="Genomic_DNA"/>
</dbReference>
<organism evidence="1 5">
    <name type="scientific">Didymodactylos carnosus</name>
    <dbReference type="NCBI Taxonomy" id="1234261"/>
    <lineage>
        <taxon>Eukaryota</taxon>
        <taxon>Metazoa</taxon>
        <taxon>Spiralia</taxon>
        <taxon>Gnathifera</taxon>
        <taxon>Rotifera</taxon>
        <taxon>Eurotatoria</taxon>
        <taxon>Bdelloidea</taxon>
        <taxon>Philodinida</taxon>
        <taxon>Philodinidae</taxon>
        <taxon>Didymodactylos</taxon>
    </lineage>
</organism>
<dbReference type="EMBL" id="CAJNOQ010002569">
    <property type="protein sequence ID" value="CAF0966079.1"/>
    <property type="molecule type" value="Genomic_DNA"/>
</dbReference>
<evidence type="ECO:0000313" key="5">
    <source>
        <dbReference type="Proteomes" id="UP000663829"/>
    </source>
</evidence>
<proteinExistence type="predicted"/>
<evidence type="ECO:0000313" key="3">
    <source>
        <dbReference type="EMBL" id="CAF3739635.1"/>
    </source>
</evidence>
<dbReference type="EMBL" id="CAJOBC010002569">
    <property type="protein sequence ID" value="CAF3739635.1"/>
    <property type="molecule type" value="Genomic_DNA"/>
</dbReference>
<protein>
    <submittedName>
        <fullName evidence="1">Uncharacterized protein</fullName>
    </submittedName>
</protein>
<comment type="caution">
    <text evidence="1">The sequence shown here is derived from an EMBL/GenBank/DDBJ whole genome shotgun (WGS) entry which is preliminary data.</text>
</comment>
<dbReference type="Proteomes" id="UP000677228">
    <property type="component" value="Unassembled WGS sequence"/>
</dbReference>
<reference evidence="1" key="1">
    <citation type="submission" date="2021-02" db="EMBL/GenBank/DDBJ databases">
        <authorList>
            <person name="Nowell W R."/>
        </authorList>
    </citation>
    <scope>NUCLEOTIDE SEQUENCE</scope>
</reference>
<dbReference type="Proteomes" id="UP000681722">
    <property type="component" value="Unassembled WGS sequence"/>
</dbReference>
<sequence length="188" mass="20555">MDTPVNAMDGIELVLRTGVLEQGTRVIEIFNLLNPNYVPQHDLVPMPQVKIPAQSNVVAQISNLRANLSKQHGEHFMAENSQLATQYIAAFASNENGSAVDLFIVLFTINPSTVAAVLDIYEVLAAAVANCNRSAIKMGSITRPAHAGPNITNEDLYPLLTLDAKRWISTDSQKALGIYQRKRRTATV</sequence>
<evidence type="ECO:0000313" key="1">
    <source>
        <dbReference type="EMBL" id="CAF0966079.1"/>
    </source>
</evidence>
<dbReference type="Proteomes" id="UP000663829">
    <property type="component" value="Unassembled WGS sequence"/>
</dbReference>
<evidence type="ECO:0000313" key="4">
    <source>
        <dbReference type="EMBL" id="CAF3986456.1"/>
    </source>
</evidence>
<keyword evidence="5" id="KW-1185">Reference proteome</keyword>
<dbReference type="EMBL" id="CAJNOK010012969">
    <property type="protein sequence ID" value="CAF1175237.1"/>
    <property type="molecule type" value="Genomic_DNA"/>
</dbReference>
<gene>
    <name evidence="1" type="ORF">GPM918_LOCUS11985</name>
    <name evidence="2" type="ORF">OVA965_LOCUS22778</name>
    <name evidence="3" type="ORF">SRO942_LOCUS11986</name>
    <name evidence="4" type="ORF">TMI583_LOCUS23492</name>
</gene>